<feature type="region of interest" description="Disordered" evidence="1">
    <location>
        <begin position="1"/>
        <end position="66"/>
    </location>
</feature>
<dbReference type="KEGG" id="nta:107768209"/>
<organism evidence="2">
    <name type="scientific">Nicotiana tabacum</name>
    <name type="common">Common tobacco</name>
    <dbReference type="NCBI Taxonomy" id="4097"/>
    <lineage>
        <taxon>Eukaryota</taxon>
        <taxon>Viridiplantae</taxon>
        <taxon>Streptophyta</taxon>
        <taxon>Embryophyta</taxon>
        <taxon>Tracheophyta</taxon>
        <taxon>Spermatophyta</taxon>
        <taxon>Magnoliopsida</taxon>
        <taxon>eudicotyledons</taxon>
        <taxon>Gunneridae</taxon>
        <taxon>Pentapetalae</taxon>
        <taxon>asterids</taxon>
        <taxon>lamiids</taxon>
        <taxon>Solanales</taxon>
        <taxon>Solanaceae</taxon>
        <taxon>Nicotianoideae</taxon>
        <taxon>Nicotianeae</taxon>
        <taxon>Nicotiana</taxon>
    </lineage>
</organism>
<dbReference type="PaxDb" id="4097-A0A1S3XSE4"/>
<feature type="compositionally biased region" description="Basic and acidic residues" evidence="1">
    <location>
        <begin position="50"/>
        <end position="65"/>
    </location>
</feature>
<evidence type="ECO:0000313" key="2">
    <source>
        <dbReference type="RefSeq" id="XP_016442799.1"/>
    </source>
</evidence>
<proteinExistence type="predicted"/>
<protein>
    <submittedName>
        <fullName evidence="2">Uncharacterized protein</fullName>
    </submittedName>
</protein>
<sequence length="152" mass="17205">MSDSYNPKKKKSSGVKISGTAKAHKKRKAASTIPLETPPTRVIATRSQKKQSEAELERSLEENKRKVVVKGKKKVSEPVKEIEIEEMDLVLHDEDEADEVETVDAEPSTLAKRTRSARKSKKVQVVEEEESEEEVETGEERDKMVKFEKKPS</sequence>
<gene>
    <name evidence="2" type="primary">LOC107768209</name>
</gene>
<feature type="compositionally biased region" description="Basic and acidic residues" evidence="1">
    <location>
        <begin position="138"/>
        <end position="152"/>
    </location>
</feature>
<feature type="compositionally biased region" description="Basic residues" evidence="1">
    <location>
        <begin position="112"/>
        <end position="122"/>
    </location>
</feature>
<feature type="region of interest" description="Disordered" evidence="1">
    <location>
        <begin position="95"/>
        <end position="152"/>
    </location>
</feature>
<reference evidence="2" key="1">
    <citation type="submission" date="2025-08" db="UniProtKB">
        <authorList>
            <consortium name="RefSeq"/>
        </authorList>
    </citation>
    <scope>IDENTIFICATION</scope>
</reference>
<evidence type="ECO:0000256" key="1">
    <source>
        <dbReference type="SAM" id="MobiDB-lite"/>
    </source>
</evidence>
<dbReference type="RefSeq" id="XP_016442799.1">
    <property type="nucleotide sequence ID" value="XM_016587313.1"/>
</dbReference>
<accession>A0A1S3XSE4</accession>
<name>A0A1S3XSE4_TOBAC</name>
<feature type="compositionally biased region" description="Acidic residues" evidence="1">
    <location>
        <begin position="126"/>
        <end position="137"/>
    </location>
</feature>
<feature type="compositionally biased region" description="Acidic residues" evidence="1">
    <location>
        <begin position="95"/>
        <end position="104"/>
    </location>
</feature>
<dbReference type="AlphaFoldDB" id="A0A1S3XSE4"/>